<reference evidence="2" key="1">
    <citation type="submission" date="2021-02" db="EMBL/GenBank/DDBJ databases">
        <title>First Annotated Genome of the Yellow-green Alga Tribonema minus.</title>
        <authorList>
            <person name="Mahan K.M."/>
        </authorList>
    </citation>
    <scope>NUCLEOTIDE SEQUENCE</scope>
    <source>
        <strain evidence="2">UTEX B ZZ1240</strain>
    </source>
</reference>
<keyword evidence="3" id="KW-1185">Reference proteome</keyword>
<dbReference type="AlphaFoldDB" id="A0A836CHR1"/>
<organism evidence="2 3">
    <name type="scientific">Tribonema minus</name>
    <dbReference type="NCBI Taxonomy" id="303371"/>
    <lineage>
        <taxon>Eukaryota</taxon>
        <taxon>Sar</taxon>
        <taxon>Stramenopiles</taxon>
        <taxon>Ochrophyta</taxon>
        <taxon>PX clade</taxon>
        <taxon>Xanthophyceae</taxon>
        <taxon>Tribonematales</taxon>
        <taxon>Tribonemataceae</taxon>
        <taxon>Tribonema</taxon>
    </lineage>
</organism>
<keyword evidence="1" id="KW-0175">Coiled coil</keyword>
<dbReference type="OrthoDB" id="2124056at2759"/>
<gene>
    <name evidence="2" type="ORF">JKP88DRAFT_241026</name>
</gene>
<name>A0A836CHR1_9STRA</name>
<dbReference type="Gene3D" id="3.90.320.10">
    <property type="match status" value="1"/>
</dbReference>
<comment type="caution">
    <text evidence="2">The sequence shown here is derived from an EMBL/GenBank/DDBJ whole genome shotgun (WGS) entry which is preliminary data.</text>
</comment>
<feature type="coiled-coil region" evidence="1">
    <location>
        <begin position="182"/>
        <end position="275"/>
    </location>
</feature>
<dbReference type="InterPro" id="IPR011604">
    <property type="entry name" value="PDDEXK-like_dom_sf"/>
</dbReference>
<accession>A0A836CHR1</accession>
<evidence type="ECO:0000256" key="1">
    <source>
        <dbReference type="SAM" id="Coils"/>
    </source>
</evidence>
<protein>
    <submittedName>
        <fullName evidence="2">Uncharacterized protein</fullName>
    </submittedName>
</protein>
<evidence type="ECO:0000313" key="3">
    <source>
        <dbReference type="Proteomes" id="UP000664859"/>
    </source>
</evidence>
<evidence type="ECO:0000313" key="2">
    <source>
        <dbReference type="EMBL" id="KAG5186417.1"/>
    </source>
</evidence>
<sequence>MIIYASEVAACIGRNSYTSVDAMKKKVWERTDQRSYTAAMKRHSLSLVQDDLPACVNLNAAVACDAKDIPKQVAKILTQPVVPVTKHTIAAAKNATDVKDVIRICKPTVKLDEATDKRVNKAIVDVMEQKMKEAVSVAEVKQATQVSQSKAIESNKSMAEANIAKQATESRQKDAELARVKAAEMAKARSAQAERAERLKRQALINEKLRVEAKKAQQALAEKARAEAAAKREAEMQIRRLEEAAAAQARADELVRQKKAELAGTQALLAEKQRRAELERVATEAFITTAMQTAKVKDCVNLATEVTGTVHKKRGIAGEDDGVRAYERYVKQKVVFKNDKFFKKYIAKDLAVGGRTDGILEDGSRLLEHKKRVNYFYRSNKEKIQCCVYMAITDIHVCDLQQELRGEFEIETYTFDADMWNRICDSLKDFADEVFDIIRSPEKQDALLQV</sequence>
<dbReference type="EMBL" id="JAFCMP010000112">
    <property type="protein sequence ID" value="KAG5186417.1"/>
    <property type="molecule type" value="Genomic_DNA"/>
</dbReference>
<proteinExistence type="predicted"/>
<dbReference type="Proteomes" id="UP000664859">
    <property type="component" value="Unassembled WGS sequence"/>
</dbReference>